<dbReference type="RefSeq" id="WP_052638035.1">
    <property type="nucleotide sequence ID" value="NZ_FO082820.1"/>
</dbReference>
<dbReference type="OrthoDB" id="9967865at2"/>
<dbReference type="Proteomes" id="UP000010792">
    <property type="component" value="Chromosome"/>
</dbReference>
<sequence length="98" mass="11485">MNPDRLRHLFGNITPDNLAPDAYIDWTVYDSKPKGMRRWWRLSYDVQHRTFYATLYRADDNEASFDHEVPLPHKLVDFLVSLLPPEEIARATRASLVA</sequence>
<dbReference type="EMBL" id="FO082820">
    <property type="protein sequence ID" value="CCF19142.1"/>
    <property type="molecule type" value="Genomic_DNA"/>
</dbReference>
<protein>
    <submittedName>
        <fullName evidence="1">Uncharacterized protein</fullName>
    </submittedName>
</protein>
<evidence type="ECO:0000313" key="1">
    <source>
        <dbReference type="EMBL" id="CCF19142.1"/>
    </source>
</evidence>
<keyword evidence="2" id="KW-1185">Reference proteome</keyword>
<dbReference type="AlphaFoldDB" id="L0NFT6"/>
<accession>L0NFT6</accession>
<dbReference type="KEGG" id="rht:NT26_1418"/>
<organism evidence="1 2">
    <name type="scientific">Pseudorhizobium banfieldiae</name>
    <dbReference type="NCBI Taxonomy" id="1125847"/>
    <lineage>
        <taxon>Bacteria</taxon>
        <taxon>Pseudomonadati</taxon>
        <taxon>Pseudomonadota</taxon>
        <taxon>Alphaproteobacteria</taxon>
        <taxon>Hyphomicrobiales</taxon>
        <taxon>Rhizobiaceae</taxon>
        <taxon>Rhizobium/Agrobacterium group</taxon>
        <taxon>Pseudorhizobium</taxon>
    </lineage>
</organism>
<gene>
    <name evidence="1" type="ORF">NT26_1418</name>
</gene>
<name>L0NFT6_9HYPH</name>
<reference evidence="1 2" key="1">
    <citation type="journal article" date="2013" name="Genome Biol. Evol.">
        <title>Life in an arsenic-containing gold mine: genome and physiology of the autotrophic arsenite-oxidizing bacterium rhizobium sp. NT-26.</title>
        <authorList>
            <person name="Andres J."/>
            <person name="Arsene-Ploetze F."/>
            <person name="Barbe V."/>
            <person name="Brochier-Armanet C."/>
            <person name="Cleiss-Arnold J."/>
            <person name="Coppee J.Y."/>
            <person name="Dillies M.A."/>
            <person name="Geist"/>
            <person name="L"/>
            <person name="Joublin A."/>
            <person name="Koechler S."/>
            <person name="Lassalle F."/>
            <person name="Marchal M."/>
            <person name="Medigue C."/>
            <person name="Muller D."/>
            <person name="Nesme X."/>
            <person name="Plewniak F."/>
            <person name="Proux C."/>
            <person name="Ramirez-Bahena M.H."/>
            <person name="Schenowitz C."/>
            <person name="Sismeiro O."/>
            <person name="Vallenet D."/>
            <person name="Santini J.M."/>
            <person name="Bertin P.N."/>
        </authorList>
    </citation>
    <scope>NUCLEOTIDE SEQUENCE [LARGE SCALE GENOMIC DNA]</scope>
    <source>
        <strain evidence="1 2">NT-26</strain>
    </source>
</reference>
<dbReference type="STRING" id="1125847.NT26_1418"/>
<proteinExistence type="predicted"/>
<evidence type="ECO:0000313" key="2">
    <source>
        <dbReference type="Proteomes" id="UP000010792"/>
    </source>
</evidence>